<sequence length="136" mass="14383">MDHAKSTIADWGVPVATGLVFAYLGYWPVQVLAGFNTPVAGVITLGLAAVLIWLLARRVVPSRRVGWALVIVGLTIAAYLLAALAPALFQDSPLHRDERAALGFFMLIFGIPGGLVSLALIIVGVVKLRRGRVVAG</sequence>
<keyword evidence="1" id="KW-0812">Transmembrane</keyword>
<keyword evidence="1" id="KW-1133">Transmembrane helix</keyword>
<gene>
    <name evidence="2" type="ORF">CAL25_11205</name>
</gene>
<dbReference type="AlphaFoldDB" id="A0A261TSR0"/>
<dbReference type="EMBL" id="NEVP01000006">
    <property type="protein sequence ID" value="OZI52060.1"/>
    <property type="molecule type" value="Genomic_DNA"/>
</dbReference>
<keyword evidence="1" id="KW-0472">Membrane</keyword>
<feature type="transmembrane region" description="Helical" evidence="1">
    <location>
        <begin position="101"/>
        <end position="126"/>
    </location>
</feature>
<dbReference type="RefSeq" id="WP_094800017.1">
    <property type="nucleotide sequence ID" value="NZ_NEVP01000006.1"/>
</dbReference>
<accession>A0A261TSR0</accession>
<reference evidence="2 3" key="1">
    <citation type="submission" date="2017-05" db="EMBL/GenBank/DDBJ databases">
        <title>Complete and WGS of Bordetella genogroups.</title>
        <authorList>
            <person name="Spilker T."/>
            <person name="LiPuma J."/>
        </authorList>
    </citation>
    <scope>NUCLEOTIDE SEQUENCE [LARGE SCALE GENOMIC DNA]</scope>
    <source>
        <strain evidence="2 3">AU10456</strain>
    </source>
</reference>
<evidence type="ECO:0000313" key="3">
    <source>
        <dbReference type="Proteomes" id="UP000216913"/>
    </source>
</evidence>
<feature type="transmembrane region" description="Helical" evidence="1">
    <location>
        <begin position="12"/>
        <end position="29"/>
    </location>
</feature>
<feature type="transmembrane region" description="Helical" evidence="1">
    <location>
        <begin position="67"/>
        <end position="89"/>
    </location>
</feature>
<organism evidence="2 3">
    <name type="scientific">Bordetella genomosp. 5</name>
    <dbReference type="NCBI Taxonomy" id="1395608"/>
    <lineage>
        <taxon>Bacteria</taxon>
        <taxon>Pseudomonadati</taxon>
        <taxon>Pseudomonadota</taxon>
        <taxon>Betaproteobacteria</taxon>
        <taxon>Burkholderiales</taxon>
        <taxon>Alcaligenaceae</taxon>
        <taxon>Bordetella</taxon>
    </lineage>
</organism>
<feature type="transmembrane region" description="Helical" evidence="1">
    <location>
        <begin position="35"/>
        <end position="55"/>
    </location>
</feature>
<evidence type="ECO:0000313" key="2">
    <source>
        <dbReference type="EMBL" id="OZI52060.1"/>
    </source>
</evidence>
<evidence type="ECO:0000256" key="1">
    <source>
        <dbReference type="SAM" id="Phobius"/>
    </source>
</evidence>
<comment type="caution">
    <text evidence="2">The sequence shown here is derived from an EMBL/GenBank/DDBJ whole genome shotgun (WGS) entry which is preliminary data.</text>
</comment>
<keyword evidence="3" id="KW-1185">Reference proteome</keyword>
<proteinExistence type="predicted"/>
<dbReference type="Proteomes" id="UP000216913">
    <property type="component" value="Unassembled WGS sequence"/>
</dbReference>
<protein>
    <submittedName>
        <fullName evidence="2">Uncharacterized protein</fullName>
    </submittedName>
</protein>
<name>A0A261TSR0_9BORD</name>